<dbReference type="Proteomes" id="UP000490922">
    <property type="component" value="Unassembled WGS sequence"/>
</dbReference>
<dbReference type="RefSeq" id="WP_151106550.1">
    <property type="nucleotide sequence ID" value="NZ_WAEM01000002.1"/>
</dbReference>
<dbReference type="EMBL" id="WAEM01000002">
    <property type="protein sequence ID" value="KAB1156554.1"/>
    <property type="molecule type" value="Genomic_DNA"/>
</dbReference>
<dbReference type="CDD" id="cd03801">
    <property type="entry name" value="GT4_PimA-like"/>
    <property type="match status" value="1"/>
</dbReference>
<keyword evidence="3" id="KW-1185">Reference proteome</keyword>
<dbReference type="AlphaFoldDB" id="A0A7J5AG39"/>
<sequence>MRKSLLYIGNKLSGHNSTVTSIETLGVLLEKEGYELIYASSKQNKVLRLSEMIFRTIQYRNKVDYVLIDTYSTYNFWYAFIISQLCRFYHIKYIPKLHGGDLPNRLIKSPILSKMIFKYAYKNIAPSEYLFEAFKNRGYAELICIPNTVEIQNYTFKERNSCEPNLLWVRSLHSIYNPEMALSVLAEIKREFPNAKLCMVGPDKDGMKPKLKKIAKLKNLNVEFAGKLSKIKWVKYSEQYDIFLNTTHFDNTPISVIEAMALGLSVISTNVGGIPFLLKDKETALLVADNDIHAMAEAIKELINNHQLRNKLVVNAHNLVQQFDWNLVKNKWLQVLS</sequence>
<dbReference type="Gene3D" id="3.40.50.2000">
    <property type="entry name" value="Glycogen Phosphorylase B"/>
    <property type="match status" value="2"/>
</dbReference>
<keyword evidence="2" id="KW-0808">Transferase</keyword>
<feature type="domain" description="Glycosyl transferase family 1" evidence="1">
    <location>
        <begin position="162"/>
        <end position="317"/>
    </location>
</feature>
<gene>
    <name evidence="2" type="ORF">F6464_04150</name>
</gene>
<evidence type="ECO:0000259" key="1">
    <source>
        <dbReference type="Pfam" id="PF00534"/>
    </source>
</evidence>
<dbReference type="PANTHER" id="PTHR12526:SF630">
    <property type="entry name" value="GLYCOSYLTRANSFERASE"/>
    <property type="match status" value="1"/>
</dbReference>
<dbReference type="PANTHER" id="PTHR12526">
    <property type="entry name" value="GLYCOSYLTRANSFERASE"/>
    <property type="match status" value="1"/>
</dbReference>
<proteinExistence type="predicted"/>
<dbReference type="OrthoDB" id="139410at2"/>
<organism evidence="2 3">
    <name type="scientific">Flavobacterium luteum</name>
    <dbReference type="NCBI Taxonomy" id="2026654"/>
    <lineage>
        <taxon>Bacteria</taxon>
        <taxon>Pseudomonadati</taxon>
        <taxon>Bacteroidota</taxon>
        <taxon>Flavobacteriia</taxon>
        <taxon>Flavobacteriales</taxon>
        <taxon>Flavobacteriaceae</taxon>
        <taxon>Flavobacterium</taxon>
    </lineage>
</organism>
<dbReference type="Pfam" id="PF00534">
    <property type="entry name" value="Glycos_transf_1"/>
    <property type="match status" value="1"/>
</dbReference>
<dbReference type="GO" id="GO:0016757">
    <property type="term" value="F:glycosyltransferase activity"/>
    <property type="evidence" value="ECO:0007669"/>
    <property type="project" value="InterPro"/>
</dbReference>
<evidence type="ECO:0000313" key="3">
    <source>
        <dbReference type="Proteomes" id="UP000490922"/>
    </source>
</evidence>
<reference evidence="2 3" key="1">
    <citation type="submission" date="2019-09" db="EMBL/GenBank/DDBJ databases">
        <title>Flavobacterium sp. nov., isolated from glacier ice.</title>
        <authorList>
            <person name="Liu Q."/>
        </authorList>
    </citation>
    <scope>NUCLEOTIDE SEQUENCE [LARGE SCALE GENOMIC DNA]</scope>
    <source>
        <strain evidence="2 3">NBRC 112527</strain>
    </source>
</reference>
<accession>A0A7J5AG39</accession>
<evidence type="ECO:0000313" key="2">
    <source>
        <dbReference type="EMBL" id="KAB1156554.1"/>
    </source>
</evidence>
<protein>
    <submittedName>
        <fullName evidence="2">Glycosyltransferase family 4 protein</fullName>
    </submittedName>
</protein>
<dbReference type="InterPro" id="IPR001296">
    <property type="entry name" value="Glyco_trans_1"/>
</dbReference>
<name>A0A7J5AG39_9FLAO</name>
<dbReference type="SUPFAM" id="SSF53756">
    <property type="entry name" value="UDP-Glycosyltransferase/glycogen phosphorylase"/>
    <property type="match status" value="1"/>
</dbReference>
<comment type="caution">
    <text evidence="2">The sequence shown here is derived from an EMBL/GenBank/DDBJ whole genome shotgun (WGS) entry which is preliminary data.</text>
</comment>